<keyword evidence="5" id="KW-1185">Reference proteome</keyword>
<reference evidence="5" key="1">
    <citation type="journal article" date="2019" name="Int. J. Syst. Evol. Microbiol.">
        <title>The Global Catalogue of Microorganisms (GCM) 10K type strain sequencing project: providing services to taxonomists for standard genome sequencing and annotation.</title>
        <authorList>
            <consortium name="The Broad Institute Genomics Platform"/>
            <consortium name="The Broad Institute Genome Sequencing Center for Infectious Disease"/>
            <person name="Wu L."/>
            <person name="Ma J."/>
        </authorList>
    </citation>
    <scope>NUCLEOTIDE SEQUENCE [LARGE SCALE GENOMIC DNA]</scope>
    <source>
        <strain evidence="5">CGMCC 4.7304</strain>
    </source>
</reference>
<dbReference type="InterPro" id="IPR025110">
    <property type="entry name" value="AMP-bd_C"/>
</dbReference>
<feature type="domain" description="Carrier" evidence="3">
    <location>
        <begin position="4"/>
        <end position="79"/>
    </location>
</feature>
<dbReference type="InterPro" id="IPR045851">
    <property type="entry name" value="AMP-bd_C_sf"/>
</dbReference>
<dbReference type="Proteomes" id="UP001596083">
    <property type="component" value="Unassembled WGS sequence"/>
</dbReference>
<evidence type="ECO:0000313" key="5">
    <source>
        <dbReference type="Proteomes" id="UP001596083"/>
    </source>
</evidence>
<evidence type="ECO:0000256" key="1">
    <source>
        <dbReference type="ARBA" id="ARBA00022598"/>
    </source>
</evidence>
<gene>
    <name evidence="4" type="ORF">ACFP1Z_22450</name>
</gene>
<dbReference type="PANTHER" id="PTHR43352">
    <property type="entry name" value="ACETYL-COA SYNTHETASE"/>
    <property type="match status" value="1"/>
</dbReference>
<dbReference type="SUPFAM" id="SSF47336">
    <property type="entry name" value="ACP-like"/>
    <property type="match status" value="1"/>
</dbReference>
<dbReference type="InterPro" id="IPR036736">
    <property type="entry name" value="ACP-like_sf"/>
</dbReference>
<evidence type="ECO:0000256" key="2">
    <source>
        <dbReference type="SAM" id="MobiDB-lite"/>
    </source>
</evidence>
<organism evidence="4 5">
    <name type="scientific">Streptomyces gamaensis</name>
    <dbReference type="NCBI Taxonomy" id="1763542"/>
    <lineage>
        <taxon>Bacteria</taxon>
        <taxon>Bacillati</taxon>
        <taxon>Actinomycetota</taxon>
        <taxon>Actinomycetes</taxon>
        <taxon>Kitasatosporales</taxon>
        <taxon>Streptomycetaceae</taxon>
        <taxon>Streptomyces</taxon>
    </lineage>
</organism>
<dbReference type="InterPro" id="IPR009081">
    <property type="entry name" value="PP-bd_ACP"/>
</dbReference>
<dbReference type="InterPro" id="IPR000873">
    <property type="entry name" value="AMP-dep_synth/lig_dom"/>
</dbReference>
<evidence type="ECO:0000259" key="3">
    <source>
        <dbReference type="PROSITE" id="PS50075"/>
    </source>
</evidence>
<sequence>MRKSDAGARLREIVAFVLEIDVEDVRSDASFHQELKVDSLEKVEIAARMEQTFKVAFSDDETAAVDSVDEALALLLAKTAGAAGAPHLPPEPSGTPAAGPSSPAGTDSSAAPRPSSPAAAAPGPDLLRRLLGAHLAAGRGGRTAYVDPDAGEISYGQLQEAARGYAQALTELGIEPGARGLIVAEDSVATAVAVLGLWWHGSVPVPVTPMLGEADLRYVAEDCEAALVHLDLAPAGQRALEEAFADLPQLTGDQVREALATGAATPAYRADGPPPAPAPPAGRETLIQYTSGSTGRPKGVRHAADGIAAMLDGFGRVMGLRPEDRVLSTARMSFGYGFGSSVLCTLDAGASAVLVRGAVEPHAISAALRRHRPTVLCSVPRLYVGLLEAFARHDGEAGERPFPSLRLCLTAGENCPAALSRRIEEGFGVTVMNCLGATEVMHVAIATPPARSMHGRSGVAVPGVTVTVRDDEGVPVPDGADGRLHISGPQVSLGYLNRADADRATFGAGGAYTGDVVRKHPDGSVEYLCRADDILNLGGYKVVPSEIEDVVRSTEGVRDCVVLGSADANGLERSVAFTVIEEGFEADAVRRAIRGSVRARLAPYKRPSRFEFVDVLPATATGKLAAYKLRERMGQS</sequence>
<proteinExistence type="predicted"/>
<accession>A0ABW0Z265</accession>
<dbReference type="RefSeq" id="WP_390318740.1">
    <property type="nucleotide sequence ID" value="NZ_JBHSPB010000014.1"/>
</dbReference>
<dbReference type="InterPro" id="IPR042099">
    <property type="entry name" value="ANL_N_sf"/>
</dbReference>
<keyword evidence="1" id="KW-0436">Ligase</keyword>
<comment type="caution">
    <text evidence="4">The sequence shown here is derived from an EMBL/GenBank/DDBJ whole genome shotgun (WGS) entry which is preliminary data.</text>
</comment>
<evidence type="ECO:0000313" key="4">
    <source>
        <dbReference type="EMBL" id="MFC5722931.1"/>
    </source>
</evidence>
<feature type="compositionally biased region" description="Low complexity" evidence="2">
    <location>
        <begin position="94"/>
        <end position="123"/>
    </location>
</feature>
<dbReference type="Gene3D" id="3.40.50.12780">
    <property type="entry name" value="N-terminal domain of ligase-like"/>
    <property type="match status" value="1"/>
</dbReference>
<name>A0ABW0Z265_9ACTN</name>
<dbReference type="PROSITE" id="PS50075">
    <property type="entry name" value="CARRIER"/>
    <property type="match status" value="1"/>
</dbReference>
<feature type="region of interest" description="Disordered" evidence="2">
    <location>
        <begin position="83"/>
        <end position="123"/>
    </location>
</feature>
<protein>
    <submittedName>
        <fullName evidence="4">AMP-binding protein</fullName>
    </submittedName>
</protein>
<dbReference type="Pfam" id="PF13193">
    <property type="entry name" value="AMP-binding_C"/>
    <property type="match status" value="1"/>
</dbReference>
<dbReference type="PANTHER" id="PTHR43352:SF1">
    <property type="entry name" value="ANTHRANILATE--COA LIGASE"/>
    <property type="match status" value="1"/>
</dbReference>
<dbReference type="Gene3D" id="3.30.300.30">
    <property type="match status" value="1"/>
</dbReference>
<dbReference type="InterPro" id="IPR020845">
    <property type="entry name" value="AMP-binding_CS"/>
</dbReference>
<dbReference type="Pfam" id="PF00550">
    <property type="entry name" value="PP-binding"/>
    <property type="match status" value="1"/>
</dbReference>
<dbReference type="Pfam" id="PF00501">
    <property type="entry name" value="AMP-binding"/>
    <property type="match status" value="1"/>
</dbReference>
<dbReference type="PROSITE" id="PS00455">
    <property type="entry name" value="AMP_BINDING"/>
    <property type="match status" value="1"/>
</dbReference>
<dbReference type="SUPFAM" id="SSF56801">
    <property type="entry name" value="Acetyl-CoA synthetase-like"/>
    <property type="match status" value="1"/>
</dbReference>
<dbReference type="Gene3D" id="1.10.1200.10">
    <property type="entry name" value="ACP-like"/>
    <property type="match status" value="1"/>
</dbReference>
<dbReference type="EMBL" id="JBHSPB010000014">
    <property type="protein sequence ID" value="MFC5722931.1"/>
    <property type="molecule type" value="Genomic_DNA"/>
</dbReference>
<feature type="region of interest" description="Disordered" evidence="2">
    <location>
        <begin position="264"/>
        <end position="299"/>
    </location>
</feature>